<organism evidence="2 3">
    <name type="scientific">Haloquadratum walsbyi J07HQW2</name>
    <dbReference type="NCBI Taxonomy" id="1238425"/>
    <lineage>
        <taxon>Archaea</taxon>
        <taxon>Methanobacteriati</taxon>
        <taxon>Methanobacteriota</taxon>
        <taxon>Stenosarchaea group</taxon>
        <taxon>Halobacteria</taxon>
        <taxon>Halobacteriales</taxon>
        <taxon>Haloferacaceae</taxon>
        <taxon>Haloquadratum</taxon>
    </lineage>
</organism>
<dbReference type="RefSeq" id="WP_021053083.1">
    <property type="nucleotide sequence ID" value="NZ_KE356561.1"/>
</dbReference>
<dbReference type="eggNOG" id="arCOG06169">
    <property type="taxonomic scope" value="Archaea"/>
</dbReference>
<feature type="compositionally biased region" description="Polar residues" evidence="1">
    <location>
        <begin position="226"/>
        <end position="235"/>
    </location>
</feature>
<evidence type="ECO:0000256" key="1">
    <source>
        <dbReference type="SAM" id="MobiDB-lite"/>
    </source>
</evidence>
<evidence type="ECO:0000313" key="3">
    <source>
        <dbReference type="Proteomes" id="UP000030710"/>
    </source>
</evidence>
<keyword evidence="2" id="KW-0808">Transferase</keyword>
<dbReference type="HOGENOM" id="CLU_919777_0_0_2"/>
<evidence type="ECO:0000313" key="2">
    <source>
        <dbReference type="EMBL" id="ERG93589.1"/>
    </source>
</evidence>
<feature type="non-terminal residue" evidence="2">
    <location>
        <position position="1"/>
    </location>
</feature>
<dbReference type="AlphaFoldDB" id="U1MTI9"/>
<dbReference type="Gene3D" id="2.120.10.30">
    <property type="entry name" value="TolB, C-terminal domain"/>
    <property type="match status" value="1"/>
</dbReference>
<dbReference type="GO" id="GO:0004062">
    <property type="term" value="F:aryl sulfotransferase activity"/>
    <property type="evidence" value="ECO:0007669"/>
    <property type="project" value="InterPro"/>
</dbReference>
<dbReference type="Proteomes" id="UP000030710">
    <property type="component" value="Unassembled WGS sequence"/>
</dbReference>
<gene>
    <name evidence="2" type="ORF">J07HQW2_00022</name>
</gene>
<dbReference type="InterPro" id="IPR010262">
    <property type="entry name" value="Arylsulfotransferase_bact"/>
</dbReference>
<dbReference type="STRING" id="1238425.J07HQW2_00022"/>
<dbReference type="SUPFAM" id="SSF101898">
    <property type="entry name" value="NHL repeat"/>
    <property type="match status" value="1"/>
</dbReference>
<dbReference type="PANTHER" id="PTHR35340:SF5">
    <property type="entry name" value="ASST-DOMAIN-CONTAINING PROTEIN"/>
    <property type="match status" value="1"/>
</dbReference>
<name>U1MTI9_9EURY</name>
<feature type="region of interest" description="Disordered" evidence="1">
    <location>
        <begin position="209"/>
        <end position="235"/>
    </location>
</feature>
<reference evidence="2 3" key="1">
    <citation type="journal article" date="2013" name="PLoS ONE">
        <title>Assembly-driven community genomics of a hypersaline microbial ecosystem.</title>
        <authorList>
            <person name="Podell S."/>
            <person name="Ugalde J.A."/>
            <person name="Narasingarao P."/>
            <person name="Banfield J.F."/>
            <person name="Heidelberg K.B."/>
            <person name="Allen E.E."/>
        </authorList>
    </citation>
    <scope>NUCLEOTIDE SEQUENCE [LARGE SCALE GENOMIC DNA]</scope>
    <source>
        <strain evidence="3">J07HQW2</strain>
    </source>
</reference>
<dbReference type="InterPro" id="IPR011042">
    <property type="entry name" value="6-blade_b-propeller_TolB-like"/>
</dbReference>
<protein>
    <submittedName>
        <fullName evidence="2">Arylsulfotransferase (ASST)</fullName>
    </submittedName>
</protein>
<dbReference type="PANTHER" id="PTHR35340">
    <property type="entry name" value="PQQ ENZYME REPEAT PROTEIN-RELATED"/>
    <property type="match status" value="1"/>
</dbReference>
<dbReference type="Pfam" id="PF05935">
    <property type="entry name" value="Arylsulfotrans"/>
    <property type="match status" value="1"/>
</dbReference>
<sequence length="302" mass="34714">IPAETAPQWHDADYINNDKFAVADMSRDRVFIVNTSTDIIEWQWQADQHFTLESGDDSAQDWTHLNDVEVLPDGRLMVSMRNQDRVIFINQTTGVDESWTLGEEEEAGDRNKILYEQHNPDYIPDEDGGPAIIVADSEQNRVVEFQRVNNSWKETWEYNANLDWPRDADRLPNGHTLITDSRNRRVIEIDESNSVIYEKEIPLPYEAERVGTGPESKNGKSAIRENLSSPPESNTKISTLGRVESLMPDVVVNTISFLLSKYPFTLNGLVTSSTFILTSLIWGALEWRWSDWYVQRPIKNRN</sequence>
<proteinExistence type="predicted"/>
<accession>U1MTI9</accession>
<dbReference type="EMBL" id="KE356561">
    <property type="protein sequence ID" value="ERG93589.1"/>
    <property type="molecule type" value="Genomic_DNA"/>
</dbReference>
<dbReference type="InterPro" id="IPR053143">
    <property type="entry name" value="Arylsulfate_ST"/>
</dbReference>